<dbReference type="AlphaFoldDB" id="A0A2P4EWY5"/>
<dbReference type="SUPFAM" id="SSF55961">
    <property type="entry name" value="Bet v1-like"/>
    <property type="match status" value="1"/>
</dbReference>
<dbReference type="Proteomes" id="UP000243451">
    <property type="component" value="Unassembled WGS sequence"/>
</dbReference>
<organism evidence="1 2">
    <name type="scientific">Halopseudomonas oceani</name>
    <dbReference type="NCBI Taxonomy" id="1708783"/>
    <lineage>
        <taxon>Bacteria</taxon>
        <taxon>Pseudomonadati</taxon>
        <taxon>Pseudomonadota</taxon>
        <taxon>Gammaproteobacteria</taxon>
        <taxon>Pseudomonadales</taxon>
        <taxon>Pseudomonadaceae</taxon>
        <taxon>Halopseudomonas</taxon>
    </lineage>
</organism>
<gene>
    <name evidence="1" type="ORF">C1949_05910</name>
</gene>
<dbReference type="Gene3D" id="3.30.530.20">
    <property type="match status" value="1"/>
</dbReference>
<dbReference type="CDD" id="cd07812">
    <property type="entry name" value="SRPBCC"/>
    <property type="match status" value="1"/>
</dbReference>
<reference evidence="1 2" key="1">
    <citation type="submission" date="2018-01" db="EMBL/GenBank/DDBJ databases">
        <title>Draft genome of the type strain Pseudomonas oceani DSM 100277 isolated from the deep water in Okinawa trough, northwestern Pacific Ocean.</title>
        <authorList>
            <person name="Gomila M."/>
            <person name="Mulet M."/>
            <person name="Garcia-Valdes E."/>
            <person name="Lalucat J."/>
        </authorList>
    </citation>
    <scope>NUCLEOTIDE SEQUENCE [LARGE SCALE GENOMIC DNA]</scope>
    <source>
        <strain evidence="1 2">DSM 100277</strain>
    </source>
</reference>
<evidence type="ECO:0000313" key="1">
    <source>
        <dbReference type="EMBL" id="POB04506.1"/>
    </source>
</evidence>
<keyword evidence="2" id="KW-1185">Reference proteome</keyword>
<dbReference type="InterPro" id="IPR023393">
    <property type="entry name" value="START-like_dom_sf"/>
</dbReference>
<proteinExistence type="predicted"/>
<name>A0A2P4EWY5_9GAMM</name>
<sequence>MAIVELERIVHAPVARVYEASQDYAIRYQWDPFPEKIELLGSAVDVAVGVRTLVIARSGLRMEVEFVQVSPPHRAAIVMVRGPLFLKTFAGSWVFKEVDPATTQVTFRYSIQMKPWTLPKLSERLACGYFRRVVKARVEGLKAYCEGLQGGE</sequence>
<protein>
    <submittedName>
        <fullName evidence="1">SRPBCC family protein</fullName>
    </submittedName>
</protein>
<dbReference type="EMBL" id="PPSK01000004">
    <property type="protein sequence ID" value="POB04506.1"/>
    <property type="molecule type" value="Genomic_DNA"/>
</dbReference>
<dbReference type="OrthoDB" id="197829at2"/>
<accession>A0A2P4EWY5</accession>
<dbReference type="InterPro" id="IPR019587">
    <property type="entry name" value="Polyketide_cyclase/dehydratase"/>
</dbReference>
<evidence type="ECO:0000313" key="2">
    <source>
        <dbReference type="Proteomes" id="UP000243451"/>
    </source>
</evidence>
<dbReference type="Pfam" id="PF10604">
    <property type="entry name" value="Polyketide_cyc2"/>
    <property type="match status" value="1"/>
</dbReference>
<dbReference type="RefSeq" id="WP_104737553.1">
    <property type="nucleotide sequence ID" value="NZ_BMHR01000003.1"/>
</dbReference>
<comment type="caution">
    <text evidence="1">The sequence shown here is derived from an EMBL/GenBank/DDBJ whole genome shotgun (WGS) entry which is preliminary data.</text>
</comment>